<dbReference type="SUPFAM" id="SSF53756">
    <property type="entry name" value="UDP-Glycosyltransferase/glycogen phosphorylase"/>
    <property type="match status" value="1"/>
</dbReference>
<sequence>MRCLTGKSRIRWGVGCRYRVLAALDRHCEHVLVHTGQNYDYELNQVFFDDLGIKKTDYFLNSAEGRMAEAAGRRQALGHDHYRR</sequence>
<dbReference type="AlphaFoldDB" id="U5N8J9"/>
<keyword evidence="1" id="KW-0413">Isomerase</keyword>
<dbReference type="Proteomes" id="UP000017184">
    <property type="component" value="Chromosome"/>
</dbReference>
<accession>U5N8J9</accession>
<proteinExistence type="inferred from homology"/>
<evidence type="ECO:0000313" key="3">
    <source>
        <dbReference type="EMBL" id="AGX86593.1"/>
    </source>
</evidence>
<dbReference type="Gene3D" id="3.40.50.2000">
    <property type="entry name" value="Glycogen Phosphorylase B"/>
    <property type="match status" value="1"/>
</dbReference>
<dbReference type="GO" id="GO:0016853">
    <property type="term" value="F:isomerase activity"/>
    <property type="evidence" value="ECO:0007669"/>
    <property type="project" value="UniProtKB-KW"/>
</dbReference>
<dbReference type="EMBL" id="CP004885">
    <property type="protein sequence ID" value="AGX86593.1"/>
    <property type="molecule type" value="Genomic_DNA"/>
</dbReference>
<evidence type="ECO:0000259" key="2">
    <source>
        <dbReference type="Pfam" id="PF02350"/>
    </source>
</evidence>
<dbReference type="PATRIC" id="fig|946483.4.peg.479"/>
<organism evidence="3 4">
    <name type="scientific">Candidatus Symbiobacter mobilis CR</name>
    <dbReference type="NCBI Taxonomy" id="946483"/>
    <lineage>
        <taxon>Bacteria</taxon>
        <taxon>Pseudomonadati</taxon>
        <taxon>Pseudomonadota</taxon>
        <taxon>Betaproteobacteria</taxon>
        <taxon>Burkholderiales</taxon>
        <taxon>Comamonadaceae</taxon>
    </lineage>
</organism>
<keyword evidence="4" id="KW-1185">Reference proteome</keyword>
<dbReference type="Pfam" id="PF02350">
    <property type="entry name" value="Epimerase_2"/>
    <property type="match status" value="1"/>
</dbReference>
<dbReference type="InterPro" id="IPR003331">
    <property type="entry name" value="UDP_GlcNAc_Epimerase_2_dom"/>
</dbReference>
<dbReference type="KEGG" id="cbx:Cenrod_0479"/>
<gene>
    <name evidence="3" type="ORF">Cenrod_0479</name>
</gene>
<evidence type="ECO:0000256" key="1">
    <source>
        <dbReference type="RuleBase" id="RU003513"/>
    </source>
</evidence>
<evidence type="ECO:0000313" key="4">
    <source>
        <dbReference type="Proteomes" id="UP000017184"/>
    </source>
</evidence>
<dbReference type="STRING" id="946483.Cenrod_0479"/>
<dbReference type="HOGENOM" id="CLU_2521488_0_0_4"/>
<comment type="similarity">
    <text evidence="1">Belongs to the UDP-N-acetylglucosamine 2-epimerase family.</text>
</comment>
<dbReference type="eggNOG" id="COG0381">
    <property type="taxonomic scope" value="Bacteria"/>
</dbReference>
<reference evidence="3 4" key="1">
    <citation type="journal article" date="2013" name="Genome Biol.">
        <title>Genomic analysis reveals key aspects of prokaryotic symbiosis in the phototrophic consortium "Chlorochromatium aggregatum".</title>
        <authorList>
            <person name="Liu Z."/>
            <person name="Muller J."/>
            <person name="Li T."/>
            <person name="Alvey R.M."/>
            <person name="Vogl K."/>
            <person name="Frigaard N.U."/>
            <person name="Rockwell N.C."/>
            <person name="Boyd E.S."/>
            <person name="Tomsho L.P."/>
            <person name="Schuster S.C."/>
            <person name="Henke P."/>
            <person name="Rohde M."/>
            <person name="Overmann J."/>
            <person name="Bryant D.A."/>
        </authorList>
    </citation>
    <scope>NUCLEOTIDE SEQUENCE [LARGE SCALE GENOMIC DNA]</scope>
    <source>
        <strain evidence="3">CR</strain>
    </source>
</reference>
<feature type="domain" description="UDP-N-acetylglucosamine 2-epimerase" evidence="2">
    <location>
        <begin position="25"/>
        <end position="73"/>
    </location>
</feature>
<protein>
    <submittedName>
        <fullName evidence="3">UDP-N-acetylglucosamine 2-epimerase</fullName>
    </submittedName>
</protein>
<name>U5N8J9_9BURK</name>